<evidence type="ECO:0000313" key="1">
    <source>
        <dbReference type="EMBL" id="KQL47183.1"/>
    </source>
</evidence>
<protein>
    <recommendedName>
        <fullName evidence="3">DUF2785 domain-containing protein</fullName>
    </recommendedName>
</protein>
<gene>
    <name evidence="1" type="ORF">AN963_12170</name>
</gene>
<dbReference type="Proteomes" id="UP000051063">
    <property type="component" value="Unassembled WGS sequence"/>
</dbReference>
<sequence length="281" mass="32768">MNDTRTTFMLDLQRIESEDYQLREGEHQQDFVRLMLQYIGDPLPELRDDLIYPTFYAWIKEQNRFTDAELRSLLAVLTDEQHLFYQIGSENDQTVFTRTFSALPVALILQRHRQEAFLDQVEFQHVKHALLRYYQEEKDLRGYVPDGGWAHGAAHGADALDELVQCPQSDETVQLEVLASIQGMLHNGIHIFSEEEDERMATIVDTMIDKDLLSQEKIADWISGLAECRDWPRSRAQVIARVNSKNFLRSLYFRRGQGCQRERLLTALLEADMKLNKFATK</sequence>
<name>A0ABR5N999_BRECH</name>
<dbReference type="Pfam" id="PF10978">
    <property type="entry name" value="DUF2785"/>
    <property type="match status" value="1"/>
</dbReference>
<dbReference type="RefSeq" id="WP_055746265.1">
    <property type="nucleotide sequence ID" value="NZ_LJJB01000010.1"/>
</dbReference>
<dbReference type="EMBL" id="LJJB01000010">
    <property type="protein sequence ID" value="KQL47183.1"/>
    <property type="molecule type" value="Genomic_DNA"/>
</dbReference>
<evidence type="ECO:0008006" key="3">
    <source>
        <dbReference type="Google" id="ProtNLM"/>
    </source>
</evidence>
<reference evidence="1 2" key="1">
    <citation type="submission" date="2015-09" db="EMBL/GenBank/DDBJ databases">
        <title>Genome sequencing project for genomic taxonomy and phylogenomics of Bacillus-like bacteria.</title>
        <authorList>
            <person name="Liu B."/>
            <person name="Wang J."/>
            <person name="Zhu Y."/>
            <person name="Liu G."/>
            <person name="Chen Q."/>
            <person name="Chen Z."/>
            <person name="Lan J."/>
            <person name="Che J."/>
            <person name="Ge C."/>
            <person name="Shi H."/>
            <person name="Pan Z."/>
            <person name="Liu X."/>
        </authorList>
    </citation>
    <scope>NUCLEOTIDE SEQUENCE [LARGE SCALE GENOMIC DNA]</scope>
    <source>
        <strain evidence="1 2">DSM 8552</strain>
    </source>
</reference>
<dbReference type="InterPro" id="IPR021247">
    <property type="entry name" value="DUF2785"/>
</dbReference>
<accession>A0ABR5N999</accession>
<proteinExistence type="predicted"/>
<comment type="caution">
    <text evidence="1">The sequence shown here is derived from an EMBL/GenBank/DDBJ whole genome shotgun (WGS) entry which is preliminary data.</text>
</comment>
<keyword evidence="2" id="KW-1185">Reference proteome</keyword>
<organism evidence="1 2">
    <name type="scientific">Brevibacillus choshinensis</name>
    <dbReference type="NCBI Taxonomy" id="54911"/>
    <lineage>
        <taxon>Bacteria</taxon>
        <taxon>Bacillati</taxon>
        <taxon>Bacillota</taxon>
        <taxon>Bacilli</taxon>
        <taxon>Bacillales</taxon>
        <taxon>Paenibacillaceae</taxon>
        <taxon>Brevibacillus</taxon>
    </lineage>
</organism>
<evidence type="ECO:0000313" key="2">
    <source>
        <dbReference type="Proteomes" id="UP000051063"/>
    </source>
</evidence>